<dbReference type="Proteomes" id="UP000708208">
    <property type="component" value="Unassembled WGS sequence"/>
</dbReference>
<dbReference type="AlphaFoldDB" id="A0A8J2L725"/>
<sequence>STDPNVKGRLNSKGKSFKNLNFWSGRTLPGSKEL</sequence>
<organism evidence="1 2">
    <name type="scientific">Allacma fusca</name>
    <dbReference type="NCBI Taxonomy" id="39272"/>
    <lineage>
        <taxon>Eukaryota</taxon>
        <taxon>Metazoa</taxon>
        <taxon>Ecdysozoa</taxon>
        <taxon>Arthropoda</taxon>
        <taxon>Hexapoda</taxon>
        <taxon>Collembola</taxon>
        <taxon>Symphypleona</taxon>
        <taxon>Sminthuridae</taxon>
        <taxon>Allacma</taxon>
    </lineage>
</organism>
<keyword evidence="2" id="KW-1185">Reference proteome</keyword>
<comment type="caution">
    <text evidence="1">The sequence shown here is derived from an EMBL/GenBank/DDBJ whole genome shotgun (WGS) entry which is preliminary data.</text>
</comment>
<feature type="non-terminal residue" evidence="1">
    <location>
        <position position="1"/>
    </location>
</feature>
<reference evidence="1" key="1">
    <citation type="submission" date="2021-06" db="EMBL/GenBank/DDBJ databases">
        <authorList>
            <person name="Hodson N. C."/>
            <person name="Mongue J. A."/>
            <person name="Jaron S. K."/>
        </authorList>
    </citation>
    <scope>NUCLEOTIDE SEQUENCE</scope>
</reference>
<name>A0A8J2L725_9HEXA</name>
<protein>
    <submittedName>
        <fullName evidence="1">Uncharacterized protein</fullName>
    </submittedName>
</protein>
<gene>
    <name evidence="1" type="ORF">AFUS01_LOCUS39632</name>
</gene>
<evidence type="ECO:0000313" key="1">
    <source>
        <dbReference type="EMBL" id="CAG7829788.1"/>
    </source>
</evidence>
<proteinExistence type="predicted"/>
<evidence type="ECO:0000313" key="2">
    <source>
        <dbReference type="Proteomes" id="UP000708208"/>
    </source>
</evidence>
<accession>A0A8J2L725</accession>
<dbReference type="EMBL" id="CAJVCH010552936">
    <property type="protein sequence ID" value="CAG7829788.1"/>
    <property type="molecule type" value="Genomic_DNA"/>
</dbReference>